<dbReference type="Pfam" id="PF18915">
    <property type="entry name" value="DUF5667"/>
    <property type="match status" value="1"/>
</dbReference>
<dbReference type="EMBL" id="CZKA01000009">
    <property type="protein sequence ID" value="CUR54476.1"/>
    <property type="molecule type" value="Genomic_DNA"/>
</dbReference>
<feature type="domain" description="DUF5667" evidence="2">
    <location>
        <begin position="119"/>
        <end position="225"/>
    </location>
</feature>
<feature type="region of interest" description="Disordered" evidence="1">
    <location>
        <begin position="273"/>
        <end position="360"/>
    </location>
</feature>
<dbReference type="AlphaFoldDB" id="A0A2P2BXK4"/>
<name>A0A2P2BXK4_9ZZZZ</name>
<evidence type="ECO:0000313" key="3">
    <source>
        <dbReference type="EMBL" id="CUR54476.1"/>
    </source>
</evidence>
<evidence type="ECO:0000256" key="1">
    <source>
        <dbReference type="SAM" id="MobiDB-lite"/>
    </source>
</evidence>
<reference evidence="3" key="1">
    <citation type="submission" date="2015-08" db="EMBL/GenBank/DDBJ databases">
        <authorList>
            <person name="Babu N.S."/>
            <person name="Beckwith C.J."/>
            <person name="Beseler K.G."/>
            <person name="Brison A."/>
            <person name="Carone J.V."/>
            <person name="Caskin T.P."/>
            <person name="Diamond M."/>
            <person name="Durham M.E."/>
            <person name="Foxe J.M."/>
            <person name="Go M."/>
            <person name="Henderson B.A."/>
            <person name="Jones I.B."/>
            <person name="McGettigan J.A."/>
            <person name="Micheletti S.J."/>
            <person name="Nasrallah M.E."/>
            <person name="Ortiz D."/>
            <person name="Piller C.R."/>
            <person name="Privatt S.R."/>
            <person name="Schneider S.L."/>
            <person name="Sharp S."/>
            <person name="Smith T.C."/>
            <person name="Stanton J.D."/>
            <person name="Ullery H.E."/>
            <person name="Wilson R.J."/>
            <person name="Serrano M.G."/>
            <person name="Buck G."/>
            <person name="Lee V."/>
            <person name="Wang Y."/>
            <person name="Carvalho R."/>
            <person name="Voegtly L."/>
            <person name="Shi R."/>
            <person name="Duckworth R."/>
            <person name="Johnson A."/>
            <person name="Loviza R."/>
            <person name="Walstead R."/>
            <person name="Shah Z."/>
            <person name="Kiflezghi M."/>
            <person name="Wade K."/>
            <person name="Ball S.L."/>
            <person name="Bradley K.W."/>
            <person name="Asai D.J."/>
            <person name="Bowman C.A."/>
            <person name="Russell D.A."/>
            <person name="Pope W.H."/>
            <person name="Jacobs-Sera D."/>
            <person name="Hendrix R.W."/>
            <person name="Hatfull G.F."/>
        </authorList>
    </citation>
    <scope>NUCLEOTIDE SEQUENCE</scope>
</reference>
<dbReference type="InterPro" id="IPR043725">
    <property type="entry name" value="DUF5667"/>
</dbReference>
<gene>
    <name evidence="3" type="ORF">NOCA2170048</name>
</gene>
<sequence length="391" mass="39818">MTSLLPSRRHAETFHALLEGIVPSTGAPAPYAGMLALVGGLRALDPPRPGTSFVTDLRTALFAAADEVLVQLTGAAAHPVVESGASDPGHRSQRRIAIIAGTVTLVGATASVTYAADSALPGDLLYPLKRTLEGAETGLASGPGRTDRILGNAGERLDEVSRLSTSGSVEEQALVSATLEDFSTLTTTGADRALASGDVDQLRALRTFTASSLTSLTSLESVIPESGQAALASAATLVTRYDAEAAADCATCPGAVLDLPAVFLLKVPAQIVPTDPLDPRSDATASTTRDPRSSLTPGQPHQDSPPNGPVPGENTVPGSDIPVVPEPSNPVDDALEDLGNTVLPGLPEHSGGVDEGPLAPIVTPITDPLQEVVDDTLDGVDDTLGNLLGGP</sequence>
<proteinExistence type="predicted"/>
<evidence type="ECO:0000259" key="2">
    <source>
        <dbReference type="Pfam" id="PF18915"/>
    </source>
</evidence>
<organism evidence="3">
    <name type="scientific">metagenome</name>
    <dbReference type="NCBI Taxonomy" id="256318"/>
    <lineage>
        <taxon>unclassified sequences</taxon>
        <taxon>metagenomes</taxon>
    </lineage>
</organism>
<protein>
    <recommendedName>
        <fullName evidence="2">DUF5667 domain-containing protein</fullName>
    </recommendedName>
</protein>
<accession>A0A2P2BXK4</accession>
<feature type="compositionally biased region" description="Polar residues" evidence="1">
    <location>
        <begin position="283"/>
        <end position="305"/>
    </location>
</feature>